<keyword evidence="2" id="KW-1185">Reference proteome</keyword>
<sequence>MIHRRTIKESNFDSVLHPALSNQPARLIIRLKVRLFARDPSVSTITAGLVRHEHLARAMSEVRRGDVLDADGRRWRCRSWLESEFNAFCIKFKKVVELAWNNQLILIPPDGSDPSADISDEVYKEFISVRNVPAHARCGLEIALVPFGNTSTAHALIEAVKLAEPSGHQFHSFQLRLTDEDVDFDRTIDEIGHSHYQITAAHEVGHWLGAPVSITDSGRYFNHVDAASCAADAHHERNADCEYGRTLSKRLAIMGLGTLATEYEARPWVTRAQRHTRVLFGWTVVHRLPFEWGKIPVSARQKRLIK</sequence>
<evidence type="ECO:0000313" key="2">
    <source>
        <dbReference type="Proteomes" id="UP000035760"/>
    </source>
</evidence>
<dbReference type="STRING" id="1400863.BN873_470050"/>
<reference evidence="1" key="2">
    <citation type="submission" date="2014-03" db="EMBL/GenBank/DDBJ databases">
        <title>Candidatus Competibacter-lineage genomes retrieved from metagenomes reveal functional metabolic diversity.</title>
        <authorList>
            <person name="McIlroy S.J."/>
            <person name="Albertsen M."/>
            <person name="Andresen E.K."/>
            <person name="Saunders A.M."/>
            <person name="Kristiansen R."/>
            <person name="Stokholm-Bjerregaard M."/>
            <person name="Nielsen K.L."/>
            <person name="Nielsen P.H."/>
        </authorList>
    </citation>
    <scope>NUCLEOTIDE SEQUENCE</scope>
    <source>
        <strain evidence="1">Run_A_D11</strain>
    </source>
</reference>
<dbReference type="EMBL" id="CBTJ020000055">
    <property type="protein sequence ID" value="CDI03308.1"/>
    <property type="molecule type" value="Genomic_DNA"/>
</dbReference>
<gene>
    <name evidence="1" type="ORF">BN873_470050</name>
</gene>
<comment type="caution">
    <text evidence="1">The sequence shown here is derived from an EMBL/GenBank/DDBJ whole genome shotgun (WGS) entry which is preliminary data.</text>
</comment>
<protein>
    <submittedName>
        <fullName evidence="1">Uncharacterized protein</fullName>
    </submittedName>
</protein>
<organism evidence="1 2">
    <name type="scientific">Candidatus Competibacter denitrificans Run_A_D11</name>
    <dbReference type="NCBI Taxonomy" id="1400863"/>
    <lineage>
        <taxon>Bacteria</taxon>
        <taxon>Pseudomonadati</taxon>
        <taxon>Pseudomonadota</taxon>
        <taxon>Gammaproteobacteria</taxon>
        <taxon>Candidatus Competibacteraceae</taxon>
        <taxon>Candidatus Competibacter</taxon>
    </lineage>
</organism>
<dbReference type="OrthoDB" id="930991at2"/>
<proteinExistence type="predicted"/>
<dbReference type="RefSeq" id="WP_139031700.1">
    <property type="nucleotide sequence ID" value="NZ_CBTJ020000055.1"/>
</dbReference>
<accession>W6MDR2</accession>
<dbReference type="AlphaFoldDB" id="W6MDR2"/>
<dbReference type="Proteomes" id="UP000035760">
    <property type="component" value="Unassembled WGS sequence"/>
</dbReference>
<evidence type="ECO:0000313" key="1">
    <source>
        <dbReference type="EMBL" id="CDI03308.1"/>
    </source>
</evidence>
<name>W6MDR2_9GAMM</name>
<reference evidence="1" key="1">
    <citation type="submission" date="2013-07" db="EMBL/GenBank/DDBJ databases">
        <authorList>
            <person name="McIlroy S."/>
        </authorList>
    </citation>
    <scope>NUCLEOTIDE SEQUENCE [LARGE SCALE GENOMIC DNA]</scope>
    <source>
        <strain evidence="1">Run_A_D11</strain>
    </source>
</reference>